<evidence type="ECO:0000259" key="9">
    <source>
        <dbReference type="PROSITE" id="PS50109"/>
    </source>
</evidence>
<evidence type="ECO:0000256" key="3">
    <source>
        <dbReference type="ARBA" id="ARBA00022553"/>
    </source>
</evidence>
<dbReference type="InterPro" id="IPR003661">
    <property type="entry name" value="HisK_dim/P_dom"/>
</dbReference>
<dbReference type="EC" id="2.7.13.3" evidence="2"/>
<dbReference type="InterPro" id="IPR005467">
    <property type="entry name" value="His_kinase_dom"/>
</dbReference>
<dbReference type="Gene3D" id="3.30.565.10">
    <property type="entry name" value="Histidine kinase-like ATPase, C-terminal domain"/>
    <property type="match status" value="1"/>
</dbReference>
<organism evidence="10 11">
    <name type="scientific">Hyphomicrobium facile</name>
    <dbReference type="NCBI Taxonomy" id="51670"/>
    <lineage>
        <taxon>Bacteria</taxon>
        <taxon>Pseudomonadati</taxon>
        <taxon>Pseudomonadota</taxon>
        <taxon>Alphaproteobacteria</taxon>
        <taxon>Hyphomicrobiales</taxon>
        <taxon>Hyphomicrobiaceae</taxon>
        <taxon>Hyphomicrobium</taxon>
    </lineage>
</organism>
<feature type="region of interest" description="Disordered" evidence="7">
    <location>
        <begin position="1"/>
        <end position="26"/>
    </location>
</feature>
<keyword evidence="8" id="KW-1133">Transmembrane helix</keyword>
<dbReference type="SUPFAM" id="SSF55874">
    <property type="entry name" value="ATPase domain of HSP90 chaperone/DNA topoisomerase II/histidine kinase"/>
    <property type="match status" value="1"/>
</dbReference>
<dbReference type="PROSITE" id="PS50109">
    <property type="entry name" value="HIS_KIN"/>
    <property type="match status" value="1"/>
</dbReference>
<gene>
    <name evidence="10" type="ORF">SAMN04488557_4160</name>
</gene>
<dbReference type="GO" id="GO:0000155">
    <property type="term" value="F:phosphorelay sensor kinase activity"/>
    <property type="evidence" value="ECO:0007669"/>
    <property type="project" value="InterPro"/>
</dbReference>
<dbReference type="Proteomes" id="UP000199423">
    <property type="component" value="Unassembled WGS sequence"/>
</dbReference>
<reference evidence="11" key="1">
    <citation type="submission" date="2016-10" db="EMBL/GenBank/DDBJ databases">
        <authorList>
            <person name="Varghese N."/>
            <person name="Submissions S."/>
        </authorList>
    </citation>
    <scope>NUCLEOTIDE SEQUENCE [LARGE SCALE GENOMIC DNA]</scope>
    <source>
        <strain evidence="11">DSM 1565</strain>
    </source>
</reference>
<accession>A0A1I7NWZ9</accession>
<feature type="transmembrane region" description="Helical" evidence="8">
    <location>
        <begin position="156"/>
        <end position="174"/>
    </location>
</feature>
<dbReference type="Gene3D" id="1.10.287.130">
    <property type="match status" value="1"/>
</dbReference>
<evidence type="ECO:0000256" key="8">
    <source>
        <dbReference type="SAM" id="Phobius"/>
    </source>
</evidence>
<dbReference type="STRING" id="51670.SAMN04488557_4160"/>
<dbReference type="RefSeq" id="WP_092869657.1">
    <property type="nucleotide sequence ID" value="NZ_FPCH01000005.1"/>
</dbReference>
<dbReference type="InterPro" id="IPR004358">
    <property type="entry name" value="Sig_transdc_His_kin-like_C"/>
</dbReference>
<dbReference type="InterPro" id="IPR036097">
    <property type="entry name" value="HisK_dim/P_sf"/>
</dbReference>
<evidence type="ECO:0000313" key="10">
    <source>
        <dbReference type="EMBL" id="SFV39134.1"/>
    </source>
</evidence>
<feature type="region of interest" description="Disordered" evidence="7">
    <location>
        <begin position="504"/>
        <end position="531"/>
    </location>
</feature>
<dbReference type="GO" id="GO:0005886">
    <property type="term" value="C:plasma membrane"/>
    <property type="evidence" value="ECO:0007669"/>
    <property type="project" value="TreeGrafter"/>
</dbReference>
<dbReference type="CDD" id="cd00082">
    <property type="entry name" value="HisKA"/>
    <property type="match status" value="1"/>
</dbReference>
<dbReference type="InterPro" id="IPR003594">
    <property type="entry name" value="HATPase_dom"/>
</dbReference>
<keyword evidence="4" id="KW-0808">Transferase</keyword>
<evidence type="ECO:0000256" key="1">
    <source>
        <dbReference type="ARBA" id="ARBA00000085"/>
    </source>
</evidence>
<evidence type="ECO:0000256" key="2">
    <source>
        <dbReference type="ARBA" id="ARBA00012438"/>
    </source>
</evidence>
<evidence type="ECO:0000256" key="7">
    <source>
        <dbReference type="SAM" id="MobiDB-lite"/>
    </source>
</evidence>
<keyword evidence="5 10" id="KW-0418">Kinase</keyword>
<dbReference type="SMART" id="SM00387">
    <property type="entry name" value="HATPase_c"/>
    <property type="match status" value="1"/>
</dbReference>
<protein>
    <recommendedName>
        <fullName evidence="2">histidine kinase</fullName>
        <ecNumber evidence="2">2.7.13.3</ecNumber>
    </recommendedName>
</protein>
<comment type="catalytic activity">
    <reaction evidence="1">
        <text>ATP + protein L-histidine = ADP + protein N-phospho-L-histidine.</text>
        <dbReference type="EC" id="2.7.13.3"/>
    </reaction>
</comment>
<dbReference type="PANTHER" id="PTHR43047">
    <property type="entry name" value="TWO-COMPONENT HISTIDINE PROTEIN KINASE"/>
    <property type="match status" value="1"/>
</dbReference>
<dbReference type="GO" id="GO:0009927">
    <property type="term" value="F:histidine phosphotransfer kinase activity"/>
    <property type="evidence" value="ECO:0007669"/>
    <property type="project" value="TreeGrafter"/>
</dbReference>
<feature type="domain" description="Histidine kinase" evidence="9">
    <location>
        <begin position="274"/>
        <end position="495"/>
    </location>
</feature>
<keyword evidence="6" id="KW-0175">Coiled coil</keyword>
<dbReference type="PRINTS" id="PR00344">
    <property type="entry name" value="BCTRLSENSOR"/>
</dbReference>
<proteinExistence type="predicted"/>
<keyword evidence="11" id="KW-1185">Reference proteome</keyword>
<keyword evidence="8" id="KW-0812">Transmembrane</keyword>
<dbReference type="SUPFAM" id="SSF47384">
    <property type="entry name" value="Homodimeric domain of signal transducing histidine kinase"/>
    <property type="match status" value="1"/>
</dbReference>
<dbReference type="OrthoDB" id="9813151at2"/>
<evidence type="ECO:0000256" key="5">
    <source>
        <dbReference type="ARBA" id="ARBA00022777"/>
    </source>
</evidence>
<evidence type="ECO:0000256" key="4">
    <source>
        <dbReference type="ARBA" id="ARBA00022679"/>
    </source>
</evidence>
<dbReference type="Pfam" id="PF00512">
    <property type="entry name" value="HisKA"/>
    <property type="match status" value="1"/>
</dbReference>
<dbReference type="SMART" id="SM00388">
    <property type="entry name" value="HisKA"/>
    <property type="match status" value="1"/>
</dbReference>
<dbReference type="EMBL" id="FPCH01000005">
    <property type="protein sequence ID" value="SFV39134.1"/>
    <property type="molecule type" value="Genomic_DNA"/>
</dbReference>
<evidence type="ECO:0000256" key="6">
    <source>
        <dbReference type="SAM" id="Coils"/>
    </source>
</evidence>
<evidence type="ECO:0000313" key="11">
    <source>
        <dbReference type="Proteomes" id="UP000199423"/>
    </source>
</evidence>
<sequence>MDDNAYSVEPAAEMPARPARRGRSRDDLKSFRDKLTHGTVHKPEFEYELLTMFARNETSAPFAMPALCFIFYITSMFWASFTEATTWIAIVSISRVYMLDQCRRLLSIPRTEVNVGQWRRHFNRIELVNGFALAAFALIGISIHDTDGASPATFSSHVFIFATLMVVLAIRMTFASTLPRLFLAGTVPMTVAVAGRLFTLGDPFYFALASMAIGIHVFFVYLARGLHSTALAMVEFRAEKDNLISELEEASAISDEARRRAEAANKAKSRFLATMSHELRTPLNAIMGFSEVMEKELIGPIGNDIYRDYARSIYQSGDHLLCIINEILDLSRIEAGRYDLHEETMRLTDIAEDCQRLVKIKADAKALVIVEDFAPDLPHIWADPRALRQICLNLLSNALKFTPKGGRITLIVGHTQDGGQFLTVADTGPGIPEEEIPRVLQAFGQGSLAHETAEGGTGLGLPIVQNLIHLHGGTFDLQSELRKGTEVTVTLPPQRVLHAIAPLQPLGQERHRDPAPRPARQPRMRMAPAGVPDHVAYRISGDAR</sequence>
<feature type="transmembrane region" description="Helical" evidence="8">
    <location>
        <begin position="181"/>
        <end position="198"/>
    </location>
</feature>
<dbReference type="AlphaFoldDB" id="A0A1I7NWZ9"/>
<feature type="coiled-coil region" evidence="6">
    <location>
        <begin position="233"/>
        <end position="267"/>
    </location>
</feature>
<name>A0A1I7NWZ9_9HYPH</name>
<dbReference type="InterPro" id="IPR036890">
    <property type="entry name" value="HATPase_C_sf"/>
</dbReference>
<feature type="transmembrane region" description="Helical" evidence="8">
    <location>
        <begin position="127"/>
        <end position="144"/>
    </location>
</feature>
<dbReference type="Pfam" id="PF02518">
    <property type="entry name" value="HATPase_c"/>
    <property type="match status" value="1"/>
</dbReference>
<keyword evidence="3" id="KW-0597">Phosphoprotein</keyword>
<keyword evidence="8" id="KW-0472">Membrane</keyword>
<dbReference type="PANTHER" id="PTHR43047:SF72">
    <property type="entry name" value="OSMOSENSING HISTIDINE PROTEIN KINASE SLN1"/>
    <property type="match status" value="1"/>
</dbReference>
<feature type="transmembrane region" description="Helical" evidence="8">
    <location>
        <begin position="204"/>
        <end position="223"/>
    </location>
</feature>
<feature type="transmembrane region" description="Helical" evidence="8">
    <location>
        <begin position="62"/>
        <end position="81"/>
    </location>
</feature>